<dbReference type="STRING" id="526221.C9SFP5"/>
<dbReference type="RefSeq" id="XP_003006146.1">
    <property type="nucleotide sequence ID" value="XM_003006100.1"/>
</dbReference>
<accession>C9SFP5</accession>
<dbReference type="eggNOG" id="ENOG502T5W9">
    <property type="taxonomic scope" value="Eukaryota"/>
</dbReference>
<dbReference type="HOGENOM" id="CLU_3159950_0_0_1"/>
<dbReference type="GeneID" id="9534626"/>
<proteinExistence type="predicted"/>
<gene>
    <name evidence="1" type="ORF">VDBG_04099</name>
</gene>
<name>C9SFP5_VERA1</name>
<dbReference type="EMBL" id="DS985217">
    <property type="protein sequence ID" value="EEY17990.1"/>
    <property type="molecule type" value="Genomic_DNA"/>
</dbReference>
<dbReference type="AlphaFoldDB" id="C9SFP5"/>
<dbReference type="KEGG" id="val:VDBG_04099"/>
<dbReference type="Proteomes" id="UP000008698">
    <property type="component" value="Unassembled WGS sequence"/>
</dbReference>
<reference evidence="2" key="1">
    <citation type="journal article" date="2011" name="PLoS Pathog.">
        <title>Comparative genomics yields insights into niche adaptation of plant vascular wilt pathogens.</title>
        <authorList>
            <person name="Klosterman S.J."/>
            <person name="Subbarao K.V."/>
            <person name="Kang S."/>
            <person name="Veronese P."/>
            <person name="Gold S.E."/>
            <person name="Thomma B.P.H.J."/>
            <person name="Chen Z."/>
            <person name="Henrissat B."/>
            <person name="Lee Y.-H."/>
            <person name="Park J."/>
            <person name="Garcia-Pedrajas M.D."/>
            <person name="Barbara D.J."/>
            <person name="Anchieta A."/>
            <person name="de Jonge R."/>
            <person name="Santhanam P."/>
            <person name="Maruthachalam K."/>
            <person name="Atallah Z."/>
            <person name="Amyotte S.G."/>
            <person name="Paz Z."/>
            <person name="Inderbitzin P."/>
            <person name="Hayes R.J."/>
            <person name="Heiman D.I."/>
            <person name="Young S."/>
            <person name="Zeng Q."/>
            <person name="Engels R."/>
            <person name="Galagan J."/>
            <person name="Cuomo C.A."/>
            <person name="Dobinson K.F."/>
            <person name="Ma L.-J."/>
        </authorList>
    </citation>
    <scope>NUCLEOTIDE SEQUENCE [LARGE SCALE GENOMIC DNA]</scope>
    <source>
        <strain evidence="2">VaMs.102 / ATCC MYA-4576 / FGSC 10136</strain>
    </source>
</reference>
<protein>
    <submittedName>
        <fullName evidence="1">Uncharacterized protein</fullName>
    </submittedName>
</protein>
<sequence length="49" mass="5797">MKAARREGVSKLPESQWVEWKEWGDVALTAYIKDRMYDPMSFGTEKARF</sequence>
<evidence type="ECO:0000313" key="1">
    <source>
        <dbReference type="EMBL" id="EEY17990.1"/>
    </source>
</evidence>
<dbReference type="OrthoDB" id="5365701at2759"/>
<evidence type="ECO:0000313" key="2">
    <source>
        <dbReference type="Proteomes" id="UP000008698"/>
    </source>
</evidence>
<keyword evidence="2" id="KW-1185">Reference proteome</keyword>
<organism evidence="2">
    <name type="scientific">Verticillium alfalfae (strain VaMs.102 / ATCC MYA-4576 / FGSC 10136)</name>
    <name type="common">Verticillium wilt of alfalfa</name>
    <name type="synonym">Verticillium albo-atrum</name>
    <dbReference type="NCBI Taxonomy" id="526221"/>
    <lineage>
        <taxon>Eukaryota</taxon>
        <taxon>Fungi</taxon>
        <taxon>Dikarya</taxon>
        <taxon>Ascomycota</taxon>
        <taxon>Pezizomycotina</taxon>
        <taxon>Sordariomycetes</taxon>
        <taxon>Hypocreomycetidae</taxon>
        <taxon>Glomerellales</taxon>
        <taxon>Plectosphaerellaceae</taxon>
        <taxon>Verticillium</taxon>
    </lineage>
</organism>